<dbReference type="InterPro" id="IPR008927">
    <property type="entry name" value="6-PGluconate_DH-like_C_sf"/>
</dbReference>
<dbReference type="SUPFAM" id="SSF48179">
    <property type="entry name" value="6-phosphogluconate dehydrogenase C-terminal domain-like"/>
    <property type="match status" value="1"/>
</dbReference>
<dbReference type="OrthoDB" id="271711at2"/>
<accession>A0A4R5DP40</accession>
<comment type="catalytic activity">
    <reaction evidence="2">
        <text>D-mannitol 1-phosphate + NAD(+) = beta-D-fructose 6-phosphate + NADH + H(+)</text>
        <dbReference type="Rhea" id="RHEA:19661"/>
        <dbReference type="ChEBI" id="CHEBI:15378"/>
        <dbReference type="ChEBI" id="CHEBI:57540"/>
        <dbReference type="ChEBI" id="CHEBI:57634"/>
        <dbReference type="ChEBI" id="CHEBI:57945"/>
        <dbReference type="ChEBI" id="CHEBI:61381"/>
        <dbReference type="EC" id="1.1.1.17"/>
    </reaction>
</comment>
<dbReference type="InterPro" id="IPR013118">
    <property type="entry name" value="Mannitol_DH_C"/>
</dbReference>
<protein>
    <submittedName>
        <fullName evidence="5">Mannitol dehydrogenase family protein</fullName>
    </submittedName>
</protein>
<dbReference type="PANTHER" id="PTHR43362">
    <property type="entry name" value="MANNITOL DEHYDROGENASE DSF1-RELATED"/>
    <property type="match status" value="1"/>
</dbReference>
<evidence type="ECO:0000259" key="4">
    <source>
        <dbReference type="Pfam" id="PF08125"/>
    </source>
</evidence>
<dbReference type="InterPro" id="IPR013328">
    <property type="entry name" value="6PGD_dom2"/>
</dbReference>
<organism evidence="5 6">
    <name type="scientific">Jiangella asiatica</name>
    <dbReference type="NCBI Taxonomy" id="2530372"/>
    <lineage>
        <taxon>Bacteria</taxon>
        <taxon>Bacillati</taxon>
        <taxon>Actinomycetota</taxon>
        <taxon>Actinomycetes</taxon>
        <taxon>Jiangellales</taxon>
        <taxon>Jiangellaceae</taxon>
        <taxon>Jiangella</taxon>
    </lineage>
</organism>
<dbReference type="InterPro" id="IPR050988">
    <property type="entry name" value="Mannitol_DH/Oxidoreductase"/>
</dbReference>
<gene>
    <name evidence="5" type="ORF">E1269_01840</name>
</gene>
<dbReference type="InterPro" id="IPR013131">
    <property type="entry name" value="Mannitol_DH_N"/>
</dbReference>
<evidence type="ECO:0000256" key="2">
    <source>
        <dbReference type="ARBA" id="ARBA00048615"/>
    </source>
</evidence>
<dbReference type="Proteomes" id="UP000294739">
    <property type="component" value="Unassembled WGS sequence"/>
</dbReference>
<evidence type="ECO:0000313" key="5">
    <source>
        <dbReference type="EMBL" id="TDE16106.1"/>
    </source>
</evidence>
<dbReference type="InParanoid" id="A0A4R5DP40"/>
<keyword evidence="1" id="KW-0560">Oxidoreductase</keyword>
<dbReference type="InterPro" id="IPR036291">
    <property type="entry name" value="NAD(P)-bd_dom_sf"/>
</dbReference>
<dbReference type="PANTHER" id="PTHR43362:SF1">
    <property type="entry name" value="MANNITOL DEHYDROGENASE 2-RELATED"/>
    <property type="match status" value="1"/>
</dbReference>
<proteinExistence type="predicted"/>
<comment type="caution">
    <text evidence="5">The sequence shown here is derived from an EMBL/GenBank/DDBJ whole genome shotgun (WGS) entry which is preliminary data.</text>
</comment>
<dbReference type="AlphaFoldDB" id="A0A4R5DP40"/>
<feature type="domain" description="Mannitol dehydrogenase C-terminal" evidence="4">
    <location>
        <begin position="290"/>
        <end position="477"/>
    </location>
</feature>
<reference evidence="5 6" key="1">
    <citation type="submission" date="2019-03" db="EMBL/GenBank/DDBJ databases">
        <title>Draft genome sequences of novel Actinobacteria.</title>
        <authorList>
            <person name="Sahin N."/>
            <person name="Ay H."/>
            <person name="Saygin H."/>
        </authorList>
    </citation>
    <scope>NUCLEOTIDE SEQUENCE [LARGE SCALE GENOMIC DNA]</scope>
    <source>
        <strain evidence="5 6">5K138</strain>
    </source>
</reference>
<evidence type="ECO:0000256" key="1">
    <source>
        <dbReference type="ARBA" id="ARBA00023002"/>
    </source>
</evidence>
<dbReference type="SUPFAM" id="SSF51735">
    <property type="entry name" value="NAD(P)-binding Rossmann-fold domains"/>
    <property type="match status" value="1"/>
</dbReference>
<dbReference type="Pfam" id="PF08125">
    <property type="entry name" value="Mannitol_dh_C"/>
    <property type="match status" value="1"/>
</dbReference>
<evidence type="ECO:0000313" key="6">
    <source>
        <dbReference type="Proteomes" id="UP000294739"/>
    </source>
</evidence>
<feature type="domain" description="Mannitol dehydrogenase N-terminal" evidence="3">
    <location>
        <begin position="22"/>
        <end position="281"/>
    </location>
</feature>
<dbReference type="Pfam" id="PF01232">
    <property type="entry name" value="Mannitol_dh"/>
    <property type="match status" value="1"/>
</dbReference>
<dbReference type="InterPro" id="IPR000669">
    <property type="entry name" value="Mannitol_DH"/>
</dbReference>
<dbReference type="Gene3D" id="3.40.50.720">
    <property type="entry name" value="NAD(P)-binding Rossmann-like Domain"/>
    <property type="match status" value="1"/>
</dbReference>
<dbReference type="PRINTS" id="PR00084">
    <property type="entry name" value="MTLDHDRGNASE"/>
</dbReference>
<evidence type="ECO:0000259" key="3">
    <source>
        <dbReference type="Pfam" id="PF01232"/>
    </source>
</evidence>
<dbReference type="Gene3D" id="1.10.1040.10">
    <property type="entry name" value="N-(1-d-carboxylethyl)-l-norvaline Dehydrogenase, domain 2"/>
    <property type="match status" value="1"/>
</dbReference>
<sequence length="480" mass="49668">MAAAADVAPDVCVPAARPERVGIVHLGIGAFHRAHQAVLTEDAAAATGETGWGILGVTQRSATVRDQLRSQDGLFGVLTLGADESSLRVVGSVVDVAHPADETPRVLAAVAAPTTQVVTLTVTEQGYSRTADGALDVAVVRTDLDALAAEEAGGVADRPAGSAVGLLVRALAARRRAGGAPITVLSCDNLADNGALLARLVRAAVDAALPGDAGRALRSWLDGAVTFPASMVDRMVPATTDEQRAAVAARLGTLDEGLVVAEPFRQWVVEDRFAGPRPAWERAGVVFTDDVGPWERAKLRLLNGTHSLVAYGGALAGHATIAAAVADPAVAASARAYLFDDALPTLTAPPGLDLAHYGESILERFANPHLRHTTEKVATDGTLKIPQRWGGVVADRLAAGELPAGAAYGLAAWVAFVLRRVRDDAPLPDARADELRAAAAGPGDPVQRLLGLPGLLPAEVVRSVPFVDAVVHDHQRLATP</sequence>
<keyword evidence="6" id="KW-1185">Reference proteome</keyword>
<dbReference type="EMBL" id="SMKZ01000001">
    <property type="protein sequence ID" value="TDE16106.1"/>
    <property type="molecule type" value="Genomic_DNA"/>
</dbReference>
<name>A0A4R5DP40_9ACTN</name>
<dbReference type="GO" id="GO:0008926">
    <property type="term" value="F:mannitol-1-phosphate 5-dehydrogenase activity"/>
    <property type="evidence" value="ECO:0007669"/>
    <property type="project" value="UniProtKB-EC"/>
</dbReference>